<evidence type="ECO:0000256" key="4">
    <source>
        <dbReference type="ARBA" id="ARBA00022692"/>
    </source>
</evidence>
<evidence type="ECO:0000313" key="10">
    <source>
        <dbReference type="EMBL" id="MQX36789.1"/>
    </source>
</evidence>
<feature type="transmembrane region" description="Helical" evidence="8">
    <location>
        <begin position="96"/>
        <end position="115"/>
    </location>
</feature>
<dbReference type="InterPro" id="IPR017475">
    <property type="entry name" value="EPS_sugar_tfrase"/>
</dbReference>
<evidence type="ECO:0000256" key="3">
    <source>
        <dbReference type="ARBA" id="ARBA00022679"/>
    </source>
</evidence>
<dbReference type="NCBIfam" id="TIGR03023">
    <property type="entry name" value="WcaJ_sugtrans"/>
    <property type="match status" value="1"/>
</dbReference>
<sequence length="482" mass="54001">MAAKAPNRSSTRKRWFSLGITRRFLVLGMQVSDILSFIFGAYLAHVVRFNTAAPDRVELTAISLSVVIAILAFPAMQAASYLALQNPWHGLKRATRAFVAVFAILALLAFGLQVTGEFSRIWVTVWILSAYFSLVCTRIWWSGFLKHGIAVGFLRERLALIHGRGTRHVEEIALHLREKGYDIETVVPLHTPPPGVPERRPVPQTPGRRYASLDDFVHRFGTEVVDRAILIPDPADERPLRQVAAPLRMIPLDVDVIPSGYDSALNGRMPRLAGGIPVVTLMTRPLSDSQVLIKRLEDLVLGTGLLIAAAPLMALIAVLVKLDSPGPVLFAQSRAGFNNVPFKIYKFRSMVVHDDAKVKQATRDDNRITRVGRILRRTSLDELPQLFNVVLGSMSLVGPRPHALAHDQEYGALIDTYIGRHRMKPGLTGWAQVNGWRGETDTLDKMLKRIEHDLYYVDGWSLYFDLKILIMTARVLYHRNAY</sequence>
<keyword evidence="3 10" id="KW-0808">Transferase</keyword>
<dbReference type="Pfam" id="PF13727">
    <property type="entry name" value="CoA_binding_3"/>
    <property type="match status" value="1"/>
</dbReference>
<dbReference type="AlphaFoldDB" id="A0A7X2D300"/>
<evidence type="ECO:0000256" key="1">
    <source>
        <dbReference type="ARBA" id="ARBA00004141"/>
    </source>
</evidence>
<dbReference type="GO" id="GO:0009242">
    <property type="term" value="P:colanic acid biosynthetic process"/>
    <property type="evidence" value="ECO:0007669"/>
    <property type="project" value="TreeGrafter"/>
</dbReference>
<dbReference type="PANTHER" id="PTHR30576">
    <property type="entry name" value="COLANIC BIOSYNTHESIS UDP-GLUCOSE LIPID CARRIER TRANSFERASE"/>
    <property type="match status" value="1"/>
</dbReference>
<dbReference type="GO" id="GO:0016020">
    <property type="term" value="C:membrane"/>
    <property type="evidence" value="ECO:0007669"/>
    <property type="project" value="UniProtKB-SubCell"/>
</dbReference>
<comment type="similarity">
    <text evidence="2">Belongs to the bacterial sugar transferase family.</text>
</comment>
<feature type="transmembrane region" description="Helical" evidence="8">
    <location>
        <begin position="20"/>
        <end position="42"/>
    </location>
</feature>
<feature type="transmembrane region" description="Helical" evidence="8">
    <location>
        <begin position="62"/>
        <end position="84"/>
    </location>
</feature>
<protein>
    <submittedName>
        <fullName evidence="10">Undecaprenyl-phosphate glucose phosphotransferase</fullName>
        <ecNumber evidence="10">2.7.8.31</ecNumber>
    </submittedName>
</protein>
<comment type="caution">
    <text evidence="10">The sequence shown here is derived from an EMBL/GenBank/DDBJ whole genome shotgun (WGS) entry which is preliminary data.</text>
</comment>
<dbReference type="Proteomes" id="UP000434582">
    <property type="component" value="Unassembled WGS sequence"/>
</dbReference>
<feature type="transmembrane region" description="Helical" evidence="8">
    <location>
        <begin position="121"/>
        <end position="141"/>
    </location>
</feature>
<dbReference type="EC" id="2.7.8.31" evidence="10"/>
<evidence type="ECO:0000256" key="2">
    <source>
        <dbReference type="ARBA" id="ARBA00006464"/>
    </source>
</evidence>
<accession>A0A7X2D300</accession>
<dbReference type="InterPro" id="IPR017473">
    <property type="entry name" value="Undecaprenyl-P_gluc_Ptfrase"/>
</dbReference>
<organism evidence="10 11">
    <name type="scientific">Roseospira navarrensis</name>
    <dbReference type="NCBI Taxonomy" id="140058"/>
    <lineage>
        <taxon>Bacteria</taxon>
        <taxon>Pseudomonadati</taxon>
        <taxon>Pseudomonadota</taxon>
        <taxon>Alphaproteobacteria</taxon>
        <taxon>Rhodospirillales</taxon>
        <taxon>Rhodospirillaceae</taxon>
        <taxon>Roseospira</taxon>
    </lineage>
</organism>
<comment type="subcellular location">
    <subcellularLocation>
        <location evidence="1">Membrane</location>
        <topology evidence="1">Multi-pass membrane protein</topology>
    </subcellularLocation>
</comment>
<dbReference type="GO" id="GO:0089702">
    <property type="term" value="F:undecaprenyl-phosphate glucose phosphotransferase activity"/>
    <property type="evidence" value="ECO:0007669"/>
    <property type="project" value="UniProtKB-EC"/>
</dbReference>
<reference evidence="10 11" key="1">
    <citation type="submission" date="2019-10" db="EMBL/GenBank/DDBJ databases">
        <title>Draft whole-genome sequence of the purple nonsulfur photosynthetic bacterium Roseospira navarrensis DSM 15114.</title>
        <authorList>
            <person name="Kyndt J.A."/>
            <person name="Meyer T.E."/>
        </authorList>
    </citation>
    <scope>NUCLEOTIDE SEQUENCE [LARGE SCALE GENOMIC DNA]</scope>
    <source>
        <strain evidence="10 11">DSM 15114</strain>
    </source>
</reference>
<dbReference type="OrthoDB" id="9808602at2"/>
<evidence type="ECO:0000259" key="9">
    <source>
        <dbReference type="Pfam" id="PF02397"/>
    </source>
</evidence>
<evidence type="ECO:0000313" key="11">
    <source>
        <dbReference type="Proteomes" id="UP000434582"/>
    </source>
</evidence>
<name>A0A7X2D300_9PROT</name>
<evidence type="ECO:0000256" key="7">
    <source>
        <dbReference type="ARBA" id="ARBA00023169"/>
    </source>
</evidence>
<dbReference type="RefSeq" id="WP_153343604.1">
    <property type="nucleotide sequence ID" value="NZ_WIVE01000026.1"/>
</dbReference>
<keyword evidence="5 8" id="KW-1133">Transmembrane helix</keyword>
<keyword evidence="4 8" id="KW-0812">Transmembrane</keyword>
<keyword evidence="6 8" id="KW-0472">Membrane</keyword>
<evidence type="ECO:0000256" key="5">
    <source>
        <dbReference type="ARBA" id="ARBA00022989"/>
    </source>
</evidence>
<gene>
    <name evidence="10" type="ORF">GHC57_09700</name>
</gene>
<dbReference type="PANTHER" id="PTHR30576:SF21">
    <property type="entry name" value="UDP-GLUCOSE:UNDECAPRENYL-PHOSPHATE GLUCOSE-1-PHOSPHATE TRANSFERASE"/>
    <property type="match status" value="1"/>
</dbReference>
<evidence type="ECO:0000256" key="8">
    <source>
        <dbReference type="SAM" id="Phobius"/>
    </source>
</evidence>
<dbReference type="NCBIfam" id="TIGR03025">
    <property type="entry name" value="EPS_sugtrans"/>
    <property type="match status" value="1"/>
</dbReference>
<keyword evidence="11" id="KW-1185">Reference proteome</keyword>
<feature type="domain" description="Bacterial sugar transferase" evidence="9">
    <location>
        <begin position="294"/>
        <end position="476"/>
    </location>
</feature>
<dbReference type="GO" id="GO:0000271">
    <property type="term" value="P:polysaccharide biosynthetic process"/>
    <property type="evidence" value="ECO:0007669"/>
    <property type="project" value="UniProtKB-KW"/>
</dbReference>
<keyword evidence="7" id="KW-0270">Exopolysaccharide synthesis</keyword>
<dbReference type="EMBL" id="WIVE01000026">
    <property type="protein sequence ID" value="MQX36789.1"/>
    <property type="molecule type" value="Genomic_DNA"/>
</dbReference>
<feature type="transmembrane region" description="Helical" evidence="8">
    <location>
        <begin position="299"/>
        <end position="320"/>
    </location>
</feature>
<proteinExistence type="inferred from homology"/>
<evidence type="ECO:0000256" key="6">
    <source>
        <dbReference type="ARBA" id="ARBA00023136"/>
    </source>
</evidence>
<dbReference type="InterPro" id="IPR003362">
    <property type="entry name" value="Bact_transf"/>
</dbReference>
<dbReference type="Pfam" id="PF02397">
    <property type="entry name" value="Bac_transf"/>
    <property type="match status" value="1"/>
</dbReference>